<accession>A0ACC0PZY6</accession>
<gene>
    <name evidence="1" type="ORF">RHMOL_Rhmol01G0058300</name>
</gene>
<name>A0ACC0PZY6_RHOML</name>
<reference evidence="1" key="1">
    <citation type="submission" date="2022-02" db="EMBL/GenBank/DDBJ databases">
        <title>Plant Genome Project.</title>
        <authorList>
            <person name="Zhang R.-G."/>
        </authorList>
    </citation>
    <scope>NUCLEOTIDE SEQUENCE</scope>
    <source>
        <strain evidence="1">AT1</strain>
    </source>
</reference>
<dbReference type="EMBL" id="CM046388">
    <property type="protein sequence ID" value="KAI8570721.1"/>
    <property type="molecule type" value="Genomic_DNA"/>
</dbReference>
<dbReference type="Proteomes" id="UP001062846">
    <property type="component" value="Chromosome 1"/>
</dbReference>
<proteinExistence type="predicted"/>
<evidence type="ECO:0000313" key="1">
    <source>
        <dbReference type="EMBL" id="KAI8570721.1"/>
    </source>
</evidence>
<protein>
    <submittedName>
        <fullName evidence="1">Uncharacterized protein</fullName>
    </submittedName>
</protein>
<sequence length="279" mass="31227">MADGREKTGVSLSLSLSLSLSFCVSLNRRKKRKVGGGRKEGEAELTKQWVAWQEMKGVSGLRKTGVGKRGWRGMSIAVSMVQYSSDMDEFAASLEGLLASTTDTSSCENDMDRIKRRKVEDTGCSTWQLDADRSSEASVKEDTCAHPGCVKGMCVICGRKVDYDTCGDASVALNYIFEGTLLGKNEIARIRNKEWLNLLRCKKLYLLLDLDHTLLHSTQLQDVTPDETNSLRVDMLNNKDISTGKVEIFRLDSMNMLTKLRPFVRTFPKEASKLFEMDI</sequence>
<keyword evidence="2" id="KW-1185">Reference proteome</keyword>
<organism evidence="1 2">
    <name type="scientific">Rhododendron molle</name>
    <name type="common">Chinese azalea</name>
    <name type="synonym">Azalea mollis</name>
    <dbReference type="NCBI Taxonomy" id="49168"/>
    <lineage>
        <taxon>Eukaryota</taxon>
        <taxon>Viridiplantae</taxon>
        <taxon>Streptophyta</taxon>
        <taxon>Embryophyta</taxon>
        <taxon>Tracheophyta</taxon>
        <taxon>Spermatophyta</taxon>
        <taxon>Magnoliopsida</taxon>
        <taxon>eudicotyledons</taxon>
        <taxon>Gunneridae</taxon>
        <taxon>Pentapetalae</taxon>
        <taxon>asterids</taxon>
        <taxon>Ericales</taxon>
        <taxon>Ericaceae</taxon>
        <taxon>Ericoideae</taxon>
        <taxon>Rhodoreae</taxon>
        <taxon>Rhododendron</taxon>
    </lineage>
</organism>
<comment type="caution">
    <text evidence="1">The sequence shown here is derived from an EMBL/GenBank/DDBJ whole genome shotgun (WGS) entry which is preliminary data.</text>
</comment>
<evidence type="ECO:0000313" key="2">
    <source>
        <dbReference type="Proteomes" id="UP001062846"/>
    </source>
</evidence>